<accession>A0AAD7C093</accession>
<evidence type="ECO:0000313" key="4">
    <source>
        <dbReference type="Proteomes" id="UP001221757"/>
    </source>
</evidence>
<proteinExistence type="predicted"/>
<protein>
    <recommendedName>
        <fullName evidence="5">Transmembrane protein</fullName>
    </recommendedName>
</protein>
<keyword evidence="2" id="KW-1133">Transmembrane helix</keyword>
<keyword evidence="4" id="KW-1185">Reference proteome</keyword>
<dbReference type="AlphaFoldDB" id="A0AAD7C093"/>
<keyword evidence="2" id="KW-0812">Transmembrane</keyword>
<evidence type="ECO:0000256" key="1">
    <source>
        <dbReference type="SAM" id="MobiDB-lite"/>
    </source>
</evidence>
<evidence type="ECO:0000313" key="3">
    <source>
        <dbReference type="EMBL" id="KAJ7635895.1"/>
    </source>
</evidence>
<feature type="transmembrane region" description="Helical" evidence="2">
    <location>
        <begin position="144"/>
        <end position="166"/>
    </location>
</feature>
<comment type="caution">
    <text evidence="3">The sequence shown here is derived from an EMBL/GenBank/DDBJ whole genome shotgun (WGS) entry which is preliminary data.</text>
</comment>
<gene>
    <name evidence="3" type="ORF">B0H17DRAFT_1217201</name>
</gene>
<dbReference type="EMBL" id="JARKIE010000465">
    <property type="protein sequence ID" value="KAJ7635895.1"/>
    <property type="molecule type" value="Genomic_DNA"/>
</dbReference>
<dbReference type="Proteomes" id="UP001221757">
    <property type="component" value="Unassembled WGS sequence"/>
</dbReference>
<reference evidence="3" key="1">
    <citation type="submission" date="2023-03" db="EMBL/GenBank/DDBJ databases">
        <title>Massive genome expansion in bonnet fungi (Mycena s.s.) driven by repeated elements and novel gene families across ecological guilds.</title>
        <authorList>
            <consortium name="Lawrence Berkeley National Laboratory"/>
            <person name="Harder C.B."/>
            <person name="Miyauchi S."/>
            <person name="Viragh M."/>
            <person name="Kuo A."/>
            <person name="Thoen E."/>
            <person name="Andreopoulos B."/>
            <person name="Lu D."/>
            <person name="Skrede I."/>
            <person name="Drula E."/>
            <person name="Henrissat B."/>
            <person name="Morin E."/>
            <person name="Kohler A."/>
            <person name="Barry K."/>
            <person name="LaButti K."/>
            <person name="Morin E."/>
            <person name="Salamov A."/>
            <person name="Lipzen A."/>
            <person name="Mereny Z."/>
            <person name="Hegedus B."/>
            <person name="Baldrian P."/>
            <person name="Stursova M."/>
            <person name="Weitz H."/>
            <person name="Taylor A."/>
            <person name="Grigoriev I.V."/>
            <person name="Nagy L.G."/>
            <person name="Martin F."/>
            <person name="Kauserud H."/>
        </authorList>
    </citation>
    <scope>NUCLEOTIDE SEQUENCE</scope>
    <source>
        <strain evidence="3">CBHHK067</strain>
    </source>
</reference>
<feature type="region of interest" description="Disordered" evidence="1">
    <location>
        <begin position="190"/>
        <end position="213"/>
    </location>
</feature>
<keyword evidence="2" id="KW-0472">Membrane</keyword>
<organism evidence="3 4">
    <name type="scientific">Mycena rosella</name>
    <name type="common">Pink bonnet</name>
    <name type="synonym">Agaricus rosellus</name>
    <dbReference type="NCBI Taxonomy" id="1033263"/>
    <lineage>
        <taxon>Eukaryota</taxon>
        <taxon>Fungi</taxon>
        <taxon>Dikarya</taxon>
        <taxon>Basidiomycota</taxon>
        <taxon>Agaricomycotina</taxon>
        <taxon>Agaricomycetes</taxon>
        <taxon>Agaricomycetidae</taxon>
        <taxon>Agaricales</taxon>
        <taxon>Marasmiineae</taxon>
        <taxon>Mycenaceae</taxon>
        <taxon>Mycena</taxon>
    </lineage>
</organism>
<evidence type="ECO:0000256" key="2">
    <source>
        <dbReference type="SAM" id="Phobius"/>
    </source>
</evidence>
<name>A0AAD7C093_MYCRO</name>
<evidence type="ECO:0008006" key="5">
    <source>
        <dbReference type="Google" id="ProtNLM"/>
    </source>
</evidence>
<sequence>MVTGRDLVLQTSSRTWIFNLLDVNSTDIFGDQRLRSAAPDVPWADLNTLLQNAFQSLYHRVRMELGVILENQIYASPEMYNNSISDVYVGSFPMWKPTVANTSRLATANATLMAEWRDSVRRFNDTDRVPVMPYLRSVPRLKPLGSAITSVFVSTFAMLSVAWTIFSLIAGAVSASHADKAVCEENEATINPGPYMRKDSEGQQGPTEEWDGSEASLFAPEQKHVIPPQTLIERLTLIVEKNSAAMSEMQLSLARMRLSLRARGILEEVDEDPRNTNEVARELRCALFIGHSELIVGSSAIEQIAKR</sequence>